<sequence length="136" mass="15435">MAIKVFEQFLFSIKSEYDIGLTSYEGKQVTNEKEVHIGTVSKYNPFKWEANNVEEKVTAGEFEHTASILMNTVANNSFTALSQLERITSDISRIESRVQNVQVNNNTFLIQNNTYQTNNNCIVGNLMINSPVTIYT</sequence>
<evidence type="ECO:0000313" key="1">
    <source>
        <dbReference type="EMBL" id="ODN42243.1"/>
    </source>
</evidence>
<protein>
    <submittedName>
        <fullName evidence="1">Uncharacterized protein</fullName>
    </submittedName>
</protein>
<accession>A0ABX3A1C3</accession>
<organism evidence="1 2">
    <name type="scientific">Piscirickettsia litoralis</name>
    <dbReference type="NCBI Taxonomy" id="1891921"/>
    <lineage>
        <taxon>Bacteria</taxon>
        <taxon>Pseudomonadati</taxon>
        <taxon>Pseudomonadota</taxon>
        <taxon>Gammaproteobacteria</taxon>
        <taxon>Thiotrichales</taxon>
        <taxon>Piscirickettsiaceae</taxon>
        <taxon>Piscirickettsia</taxon>
    </lineage>
</organism>
<proteinExistence type="predicted"/>
<name>A0ABX3A1C3_9GAMM</name>
<gene>
    <name evidence="1" type="ORF">BGC07_03945</name>
</gene>
<comment type="caution">
    <text evidence="1">The sequence shown here is derived from an EMBL/GenBank/DDBJ whole genome shotgun (WGS) entry which is preliminary data.</text>
</comment>
<keyword evidence="2" id="KW-1185">Reference proteome</keyword>
<evidence type="ECO:0000313" key="2">
    <source>
        <dbReference type="Proteomes" id="UP000094329"/>
    </source>
</evidence>
<dbReference type="EMBL" id="MDTU01000001">
    <property type="protein sequence ID" value="ODN42243.1"/>
    <property type="molecule type" value="Genomic_DNA"/>
</dbReference>
<reference evidence="1 2" key="1">
    <citation type="submission" date="2016-08" db="EMBL/GenBank/DDBJ databases">
        <title>Draft genome sequence of Candidatus Piscirickettsia litoralis, from seawater.</title>
        <authorList>
            <person name="Wan X."/>
            <person name="Lee A.J."/>
            <person name="Hou S."/>
            <person name="Donachie S.P."/>
        </authorList>
    </citation>
    <scope>NUCLEOTIDE SEQUENCE [LARGE SCALE GENOMIC DNA]</scope>
    <source>
        <strain evidence="1 2">Y2</strain>
    </source>
</reference>
<dbReference type="Proteomes" id="UP000094329">
    <property type="component" value="Unassembled WGS sequence"/>
</dbReference>
<dbReference type="RefSeq" id="WP_069312040.1">
    <property type="nucleotide sequence ID" value="NZ_MDTU01000001.1"/>
</dbReference>